<dbReference type="AlphaFoldDB" id="A0A414R901"/>
<dbReference type="Proteomes" id="UP000283485">
    <property type="component" value="Unassembled WGS sequence"/>
</dbReference>
<accession>A0A414R901</accession>
<dbReference type="RefSeq" id="WP_118211769.1">
    <property type="nucleotide sequence ID" value="NZ_JAQDLO010000032.1"/>
</dbReference>
<reference evidence="1 2" key="1">
    <citation type="submission" date="2018-08" db="EMBL/GenBank/DDBJ databases">
        <title>A genome reference for cultivated species of the human gut microbiota.</title>
        <authorList>
            <person name="Zou Y."/>
            <person name="Xue W."/>
            <person name="Luo G."/>
        </authorList>
    </citation>
    <scope>NUCLEOTIDE SEQUENCE [LARGE SCALE GENOMIC DNA]</scope>
    <source>
        <strain evidence="1 2">AM23-23</strain>
    </source>
</reference>
<protein>
    <submittedName>
        <fullName evidence="1">Uncharacterized protein</fullName>
    </submittedName>
</protein>
<sequence length="90" mass="10156">MIVKIKDTNNGKENIAVILEGFDTLESVHYLEENLLDLIIMASDTLIREVPPLDGTLLNVLSLVKSMRPTGDDIQLIERKLPIIETKERV</sequence>
<evidence type="ECO:0000313" key="2">
    <source>
        <dbReference type="Proteomes" id="UP000283485"/>
    </source>
</evidence>
<evidence type="ECO:0000313" key="1">
    <source>
        <dbReference type="EMBL" id="RHF89515.1"/>
    </source>
</evidence>
<name>A0A414R901_9BACT</name>
<comment type="caution">
    <text evidence="1">The sequence shown here is derived from an EMBL/GenBank/DDBJ whole genome shotgun (WGS) entry which is preliminary data.</text>
</comment>
<organism evidence="1 2">
    <name type="scientific">Phocaeicola plebeius</name>
    <dbReference type="NCBI Taxonomy" id="310297"/>
    <lineage>
        <taxon>Bacteria</taxon>
        <taxon>Pseudomonadati</taxon>
        <taxon>Bacteroidota</taxon>
        <taxon>Bacteroidia</taxon>
        <taxon>Bacteroidales</taxon>
        <taxon>Bacteroidaceae</taxon>
        <taxon>Phocaeicola</taxon>
    </lineage>
</organism>
<gene>
    <name evidence="1" type="ORF">DW653_10485</name>
</gene>
<dbReference type="EMBL" id="QRHQ01000019">
    <property type="protein sequence ID" value="RHF89515.1"/>
    <property type="molecule type" value="Genomic_DNA"/>
</dbReference>
<proteinExistence type="predicted"/>